<gene>
    <name evidence="3" type="ORF">PCOAH_00030450</name>
</gene>
<dbReference type="GeneID" id="30909776"/>
<feature type="compositionally biased region" description="Basic and acidic residues" evidence="1">
    <location>
        <begin position="34"/>
        <end position="66"/>
    </location>
</feature>
<dbReference type="Proteomes" id="UP000092716">
    <property type="component" value="Chromosome 10"/>
</dbReference>
<feature type="compositionally biased region" description="Basic and acidic residues" evidence="1">
    <location>
        <begin position="171"/>
        <end position="194"/>
    </location>
</feature>
<dbReference type="AlphaFoldDB" id="A0A1B1E110"/>
<reference evidence="4" key="1">
    <citation type="submission" date="2016-06" db="EMBL/GenBank/DDBJ databases">
        <title>First high quality genome sequence of Plasmodium coatneyi using continuous long reads from single molecule, real-time sequencing.</title>
        <authorList>
            <person name="Chien J.-T."/>
            <person name="Pakala S.B."/>
            <person name="Geraldo J.A."/>
            <person name="Lapp S.A."/>
            <person name="Barnwell J.W."/>
            <person name="Kissinger J.C."/>
            <person name="Galinski M.R."/>
            <person name="Humphrey J.C."/>
        </authorList>
    </citation>
    <scope>NUCLEOTIDE SEQUENCE [LARGE SCALE GENOMIC DNA]</scope>
    <source>
        <strain evidence="4">Hackeri</strain>
    </source>
</reference>
<feature type="region of interest" description="Disordered" evidence="1">
    <location>
        <begin position="171"/>
        <end position="200"/>
    </location>
</feature>
<dbReference type="EMBL" id="CP016248">
    <property type="protein sequence ID" value="ANQ08565.1"/>
    <property type="molecule type" value="Genomic_DNA"/>
</dbReference>
<dbReference type="RefSeq" id="XP_019915260.1">
    <property type="nucleotide sequence ID" value="XM_020059846.1"/>
</dbReference>
<proteinExistence type="predicted"/>
<feature type="region of interest" description="Disordered" evidence="1">
    <location>
        <begin position="1"/>
        <end position="77"/>
    </location>
</feature>
<dbReference type="OrthoDB" id="376328at2759"/>
<evidence type="ECO:0000313" key="3">
    <source>
        <dbReference type="EMBL" id="ANQ08565.1"/>
    </source>
</evidence>
<dbReference type="InterPro" id="IPR024288">
    <property type="entry name" value="SICA_C"/>
</dbReference>
<dbReference type="VEuPathDB" id="PlasmoDB:PCOAH_00030450"/>
<feature type="compositionally biased region" description="Basic residues" evidence="1">
    <location>
        <begin position="1"/>
        <end position="25"/>
    </location>
</feature>
<sequence>MKKKNKIKKYFGLPGKRKRYRRAHQVRGLPSLEEQLHHVDDQDGPREYTLVKERKQPRSAPKDGRTKRPKKRGADRRCAGHRMIIDIHLEVLDECQKGDMHSTKEDFLEILVQEFMRCEFTKEENVPEEQVSMVPSSDSGFRVNVPKEDASEEQVQCSCLTFSEEDFVPKEEVSKEDVLKEDIPKESVPREEVPSSRFML</sequence>
<organism evidence="3 4">
    <name type="scientific">Plasmodium coatneyi</name>
    <dbReference type="NCBI Taxonomy" id="208452"/>
    <lineage>
        <taxon>Eukaryota</taxon>
        <taxon>Sar</taxon>
        <taxon>Alveolata</taxon>
        <taxon>Apicomplexa</taxon>
        <taxon>Aconoidasida</taxon>
        <taxon>Haemosporida</taxon>
        <taxon>Plasmodiidae</taxon>
        <taxon>Plasmodium</taxon>
    </lineage>
</organism>
<evidence type="ECO:0000256" key="1">
    <source>
        <dbReference type="SAM" id="MobiDB-lite"/>
    </source>
</evidence>
<dbReference type="Pfam" id="PF12879">
    <property type="entry name" value="SICA_C"/>
    <property type="match status" value="1"/>
</dbReference>
<evidence type="ECO:0000313" key="4">
    <source>
        <dbReference type="Proteomes" id="UP000092716"/>
    </source>
</evidence>
<keyword evidence="4" id="KW-1185">Reference proteome</keyword>
<dbReference type="KEGG" id="pcot:PCOAH_00030450"/>
<name>A0A1B1E110_9APIC</name>
<accession>A0A1B1E110</accession>
<evidence type="ECO:0000259" key="2">
    <source>
        <dbReference type="Pfam" id="PF12879"/>
    </source>
</evidence>
<protein>
    <submittedName>
        <fullName evidence="3">SICA antigen</fullName>
    </submittedName>
</protein>
<feature type="domain" description="Schizont-infected cell agglutination C-terminal" evidence="2">
    <location>
        <begin position="9"/>
        <end position="135"/>
    </location>
</feature>